<dbReference type="AlphaFoldDB" id="A0A5B8XHE7"/>
<name>A0A5B8XHE7_9RICK</name>
<keyword evidence="2" id="KW-1185">Reference proteome</keyword>
<organism evidence="1 2">
    <name type="scientific">Candidatus Deianiraea vastatrix</name>
    <dbReference type="NCBI Taxonomy" id="2163644"/>
    <lineage>
        <taxon>Bacteria</taxon>
        <taxon>Pseudomonadati</taxon>
        <taxon>Pseudomonadota</taxon>
        <taxon>Alphaproteobacteria</taxon>
        <taxon>Rickettsiales</taxon>
        <taxon>Candidatus Deianiraeaceae</taxon>
        <taxon>Candidatus Deianiraea</taxon>
    </lineage>
</organism>
<gene>
    <name evidence="1" type="ORF">Deia_00447</name>
</gene>
<sequence>MVALFMMFNILNTLQNNACELLPFKNLSSCTIANLSHSKYLFENNINNKDVNMHFTKCSYRLKSEEKSNIQISKIVYPKMDLSCLKKPELIGPQTKLEYVLDNNTPSMSKTFQIQEEKISTEDKNKLVQRTALHLNRLQNKQNQQQGGNNFQQ</sequence>
<evidence type="ECO:0000313" key="1">
    <source>
        <dbReference type="EMBL" id="QED23247.1"/>
    </source>
</evidence>
<reference evidence="1 2" key="1">
    <citation type="journal article" date="2019" name="ISME J.">
        <title>Deianiraea, an extracellular bacterium associated with the ciliate Paramecium, suggests an alternative scenario for the evolution of Rickettsiales.</title>
        <authorList>
            <person name="Castelli M."/>
            <person name="Sabaneyeva E."/>
            <person name="Lanzoni O."/>
            <person name="Lebedeva N."/>
            <person name="Floriano A.M."/>
            <person name="Gaiarsa S."/>
            <person name="Benken K."/>
            <person name="Modeo L."/>
            <person name="Bandi C."/>
            <person name="Potekhin A."/>
            <person name="Sassera D."/>
            <person name="Petroni G."/>
        </authorList>
    </citation>
    <scope>NUCLEOTIDE SEQUENCE [LARGE SCALE GENOMIC DNA]</scope>
    <source>
        <strain evidence="1">CyL4-1</strain>
    </source>
</reference>
<evidence type="ECO:0000313" key="2">
    <source>
        <dbReference type="Proteomes" id="UP000321934"/>
    </source>
</evidence>
<dbReference type="RefSeq" id="WP_146820533.1">
    <property type="nucleotide sequence ID" value="NZ_CP029077.1"/>
</dbReference>
<proteinExistence type="predicted"/>
<accession>A0A5B8XHE7</accession>
<protein>
    <submittedName>
        <fullName evidence="1">Uncharacterized protein</fullName>
    </submittedName>
</protein>
<dbReference type="Proteomes" id="UP000321934">
    <property type="component" value="Chromosome"/>
</dbReference>
<dbReference type="EMBL" id="CP029077">
    <property type="protein sequence ID" value="QED23247.1"/>
    <property type="molecule type" value="Genomic_DNA"/>
</dbReference>